<dbReference type="OMA" id="MERSLMC"/>
<accession>A0A5P1FQD6</accession>
<comment type="similarity">
    <text evidence="2">Belongs to the JARID1 histone demethylase family.</text>
</comment>
<protein>
    <recommendedName>
        <fullName evidence="9">RING-type domain-containing protein</fullName>
    </recommendedName>
</protein>
<feature type="domain" description="RING-type" evidence="9">
    <location>
        <begin position="91"/>
        <end position="138"/>
    </location>
</feature>
<proteinExistence type="inferred from homology"/>
<gene>
    <name evidence="10" type="ORF">A4U43_C01F17620</name>
</gene>
<dbReference type="PANTHER" id="PTHR12549:SF11">
    <property type="entry name" value="LYSINE-SPECIFIC DEMETHYLASE JMJ25"/>
    <property type="match status" value="1"/>
</dbReference>
<evidence type="ECO:0000256" key="8">
    <source>
        <dbReference type="SAM" id="MobiDB-lite"/>
    </source>
</evidence>
<sequence>MATATKEDYREEDDHRGSSIRRCDQDQEDKETKEKIIDIDDEEDEPRAGRRSNGSRRLRNQRPLGSYTDEGLGDEKMTKKEKRTFMVSLMCHQCQRNDKGRVVSCSKCKRKRFCIPCITRWYPQLSEAEIAIKCPVCRNYCNCKRCLRIPGIFKYEEKTISEREKFKHYCYILEKLLPWLKDFHEDQMAEKDLEAKIQGIDPTKLVVKKAQCGLDERAYCDNCRTSIVDFHRSCPCCSYDLCLYCCRQVRQGVVPGGYGKPLPQFIFRGTKYFHGGPPQISSPIKPDEPEAPHEATREWKADSDGSIHCPTGGCGSATLELRCMFEDGQIYKLLKTTSAIVGSHDFAKPPDASSSCSCFSLPPHVDSGSSMLRKAAHRVHSDDNYLYCPIARDVKQGELQHFQEHWTKGEPVIVRNVLEFTTGLSWEPMVMWRALREKKTRAQVENFDVNAVNCLHWCEVEINIHQFFTRYAEGSPGDEWPVMLKLKDWPSSTNFEERLARHGAEFNAALPFKEYTDPRSGILNLAVKLPKRVIKPDLGPKSYIAYGFSEELGRGDSVTKLHCDMADAVQEAF</sequence>
<dbReference type="InterPro" id="IPR045109">
    <property type="entry name" value="LSDs-like"/>
</dbReference>
<evidence type="ECO:0000256" key="7">
    <source>
        <dbReference type="PROSITE-ProRule" id="PRU00175"/>
    </source>
</evidence>
<dbReference type="GO" id="GO:0031490">
    <property type="term" value="F:chromatin DNA binding"/>
    <property type="evidence" value="ECO:0007669"/>
    <property type="project" value="TreeGrafter"/>
</dbReference>
<dbReference type="GO" id="GO:0003712">
    <property type="term" value="F:transcription coregulator activity"/>
    <property type="evidence" value="ECO:0007669"/>
    <property type="project" value="TreeGrafter"/>
</dbReference>
<evidence type="ECO:0000256" key="5">
    <source>
        <dbReference type="ARBA" id="ARBA00023163"/>
    </source>
</evidence>
<keyword evidence="3" id="KW-0479">Metal-binding</keyword>
<dbReference type="GO" id="GO:0000118">
    <property type="term" value="C:histone deacetylase complex"/>
    <property type="evidence" value="ECO:0007669"/>
    <property type="project" value="TreeGrafter"/>
</dbReference>
<feature type="compositionally biased region" description="Basic and acidic residues" evidence="8">
    <location>
        <begin position="1"/>
        <end position="38"/>
    </location>
</feature>
<keyword evidence="11" id="KW-1185">Reference proteome</keyword>
<evidence type="ECO:0000259" key="9">
    <source>
        <dbReference type="PROSITE" id="PS50089"/>
    </source>
</evidence>
<dbReference type="EMBL" id="CM007381">
    <property type="protein sequence ID" value="ONK80428.1"/>
    <property type="molecule type" value="Genomic_DNA"/>
</dbReference>
<dbReference type="InterPro" id="IPR018866">
    <property type="entry name" value="Znf-4CXXC_R1"/>
</dbReference>
<dbReference type="Gene3D" id="2.60.120.650">
    <property type="entry name" value="Cupin"/>
    <property type="match status" value="1"/>
</dbReference>
<dbReference type="Gramene" id="ONK80428">
    <property type="protein sequence ID" value="ONK80428"/>
    <property type="gene ID" value="A4U43_C01F17620"/>
</dbReference>
<dbReference type="GO" id="GO:0032454">
    <property type="term" value="F:histone H3K9 demethylase activity"/>
    <property type="evidence" value="ECO:0007669"/>
    <property type="project" value="InterPro"/>
</dbReference>
<evidence type="ECO:0000256" key="6">
    <source>
        <dbReference type="ARBA" id="ARBA00023242"/>
    </source>
</evidence>
<evidence type="ECO:0000313" key="10">
    <source>
        <dbReference type="EMBL" id="ONK80428.1"/>
    </source>
</evidence>
<feature type="compositionally biased region" description="Basic residues" evidence="8">
    <location>
        <begin position="49"/>
        <end position="60"/>
    </location>
</feature>
<organism evidence="10 11">
    <name type="scientific">Asparagus officinalis</name>
    <name type="common">Garden asparagus</name>
    <dbReference type="NCBI Taxonomy" id="4686"/>
    <lineage>
        <taxon>Eukaryota</taxon>
        <taxon>Viridiplantae</taxon>
        <taxon>Streptophyta</taxon>
        <taxon>Embryophyta</taxon>
        <taxon>Tracheophyta</taxon>
        <taxon>Spermatophyta</taxon>
        <taxon>Magnoliopsida</taxon>
        <taxon>Liliopsida</taxon>
        <taxon>Asparagales</taxon>
        <taxon>Asparagaceae</taxon>
        <taxon>Asparagoideae</taxon>
        <taxon>Asparagus</taxon>
    </lineage>
</organism>
<dbReference type="Pfam" id="PF10497">
    <property type="entry name" value="zf-4CXXC_R1"/>
    <property type="match status" value="1"/>
</dbReference>
<dbReference type="PROSITE" id="PS50089">
    <property type="entry name" value="ZF_RING_2"/>
    <property type="match status" value="1"/>
</dbReference>
<comment type="subcellular location">
    <subcellularLocation>
        <location evidence="1">Nucleus</location>
    </subcellularLocation>
</comment>
<dbReference type="GO" id="GO:0000785">
    <property type="term" value="C:chromatin"/>
    <property type="evidence" value="ECO:0007669"/>
    <property type="project" value="TreeGrafter"/>
</dbReference>
<keyword evidence="7" id="KW-0862">Zinc</keyword>
<dbReference type="SUPFAM" id="SSF51197">
    <property type="entry name" value="Clavaminate synthase-like"/>
    <property type="match status" value="1"/>
</dbReference>
<dbReference type="InterPro" id="IPR001841">
    <property type="entry name" value="Znf_RING"/>
</dbReference>
<keyword evidence="6" id="KW-0539">Nucleus</keyword>
<name>A0A5P1FQD6_ASPOF</name>
<reference evidence="11" key="1">
    <citation type="journal article" date="2017" name="Nat. Commun.">
        <title>The asparagus genome sheds light on the origin and evolution of a young Y chromosome.</title>
        <authorList>
            <person name="Harkess A."/>
            <person name="Zhou J."/>
            <person name="Xu C."/>
            <person name="Bowers J.E."/>
            <person name="Van der Hulst R."/>
            <person name="Ayyampalayam S."/>
            <person name="Mercati F."/>
            <person name="Riccardi P."/>
            <person name="McKain M.R."/>
            <person name="Kakrana A."/>
            <person name="Tang H."/>
            <person name="Ray J."/>
            <person name="Groenendijk J."/>
            <person name="Arikit S."/>
            <person name="Mathioni S.M."/>
            <person name="Nakano M."/>
            <person name="Shan H."/>
            <person name="Telgmann-Rauber A."/>
            <person name="Kanno A."/>
            <person name="Yue Z."/>
            <person name="Chen H."/>
            <person name="Li W."/>
            <person name="Chen Y."/>
            <person name="Xu X."/>
            <person name="Zhang Y."/>
            <person name="Luo S."/>
            <person name="Chen H."/>
            <person name="Gao J."/>
            <person name="Mao Z."/>
            <person name="Pires J.C."/>
            <person name="Luo M."/>
            <person name="Kudrna D."/>
            <person name="Wing R.A."/>
            <person name="Meyers B.C."/>
            <person name="Yi K."/>
            <person name="Kong H."/>
            <person name="Lavrijsen P."/>
            <person name="Sunseri F."/>
            <person name="Falavigna A."/>
            <person name="Ye Y."/>
            <person name="Leebens-Mack J.H."/>
            <person name="Chen G."/>
        </authorList>
    </citation>
    <scope>NUCLEOTIDE SEQUENCE [LARGE SCALE GENOMIC DNA]</scope>
    <source>
        <strain evidence="11">cv. DH0086</strain>
    </source>
</reference>
<evidence type="ECO:0000313" key="11">
    <source>
        <dbReference type="Proteomes" id="UP000243459"/>
    </source>
</evidence>
<dbReference type="Proteomes" id="UP000243459">
    <property type="component" value="Chromosome 1"/>
</dbReference>
<evidence type="ECO:0000256" key="1">
    <source>
        <dbReference type="ARBA" id="ARBA00004123"/>
    </source>
</evidence>
<evidence type="ECO:0000256" key="4">
    <source>
        <dbReference type="ARBA" id="ARBA00023015"/>
    </source>
</evidence>
<keyword evidence="7" id="KW-0863">Zinc-finger</keyword>
<keyword evidence="4" id="KW-0805">Transcription regulation</keyword>
<dbReference type="GO" id="GO:0006357">
    <property type="term" value="P:regulation of transcription by RNA polymerase II"/>
    <property type="evidence" value="ECO:0007669"/>
    <property type="project" value="TreeGrafter"/>
</dbReference>
<dbReference type="GO" id="GO:0008270">
    <property type="term" value="F:zinc ion binding"/>
    <property type="evidence" value="ECO:0007669"/>
    <property type="project" value="UniProtKB-KW"/>
</dbReference>
<feature type="region of interest" description="Disordered" evidence="8">
    <location>
        <begin position="1"/>
        <end position="75"/>
    </location>
</feature>
<dbReference type="PANTHER" id="PTHR12549">
    <property type="entry name" value="JMJC DOMAIN-CONTAINING HISTONE DEMETHYLATION PROTEIN"/>
    <property type="match status" value="1"/>
</dbReference>
<keyword evidence="5" id="KW-0804">Transcription</keyword>
<evidence type="ECO:0000256" key="3">
    <source>
        <dbReference type="ARBA" id="ARBA00022723"/>
    </source>
</evidence>
<evidence type="ECO:0000256" key="2">
    <source>
        <dbReference type="ARBA" id="ARBA00006801"/>
    </source>
</evidence>
<dbReference type="AlphaFoldDB" id="A0A5P1FQD6"/>